<comment type="caution">
    <text evidence="1">The sequence shown here is derived from an EMBL/GenBank/DDBJ whole genome shotgun (WGS) entry which is preliminary data.</text>
</comment>
<name>A0A7W9YBK1_9HYPH</name>
<gene>
    <name evidence="1" type="ORF">HNQ72_005432</name>
</gene>
<dbReference type="Proteomes" id="UP000547879">
    <property type="component" value="Unassembled WGS sequence"/>
</dbReference>
<dbReference type="AlphaFoldDB" id="A0A7W9YBK1"/>
<accession>A0A7W9YBK1</accession>
<sequence>MVQVDVSVNAMFDGMTSGRFTGKKLSDYFNDQTTDWAGARKIINSLDKADKIAAEAKLFFAAIKTAA</sequence>
<protein>
    <submittedName>
        <fullName evidence="1">Uncharacterized protein</fullName>
    </submittedName>
</protein>
<evidence type="ECO:0000313" key="1">
    <source>
        <dbReference type="EMBL" id="MBB6165584.1"/>
    </source>
</evidence>
<dbReference type="RefSeq" id="WP_183996980.1">
    <property type="nucleotide sequence ID" value="NZ_BMHW01000011.1"/>
</dbReference>
<evidence type="ECO:0000313" key="2">
    <source>
        <dbReference type="Proteomes" id="UP000547879"/>
    </source>
</evidence>
<reference evidence="1 2" key="1">
    <citation type="submission" date="2020-08" db="EMBL/GenBank/DDBJ databases">
        <title>Genomic Encyclopedia of Type Strains, Phase IV (KMG-IV): sequencing the most valuable type-strain genomes for metagenomic binning, comparative biology and taxonomic classification.</title>
        <authorList>
            <person name="Goeker M."/>
        </authorList>
    </citation>
    <scope>NUCLEOTIDE SEQUENCE [LARGE SCALE GENOMIC DNA]</scope>
    <source>
        <strain evidence="1 2">DSM 100734</strain>
    </source>
</reference>
<proteinExistence type="predicted"/>
<organism evidence="1 2">
    <name type="scientific">Rhizobium wenxiniae</name>
    <dbReference type="NCBI Taxonomy" id="1737357"/>
    <lineage>
        <taxon>Bacteria</taxon>
        <taxon>Pseudomonadati</taxon>
        <taxon>Pseudomonadota</taxon>
        <taxon>Alphaproteobacteria</taxon>
        <taxon>Hyphomicrobiales</taxon>
        <taxon>Rhizobiaceae</taxon>
        <taxon>Rhizobium/Agrobacterium group</taxon>
        <taxon>Rhizobium</taxon>
    </lineage>
</organism>
<keyword evidence="2" id="KW-1185">Reference proteome</keyword>
<dbReference type="EMBL" id="JACHEG010000010">
    <property type="protein sequence ID" value="MBB6165584.1"/>
    <property type="molecule type" value="Genomic_DNA"/>
</dbReference>